<evidence type="ECO:0000256" key="1">
    <source>
        <dbReference type="ARBA" id="ARBA00022737"/>
    </source>
</evidence>
<keyword evidence="7" id="KW-1185">Reference proteome</keyword>
<dbReference type="EMBL" id="RSCL01000005">
    <property type="protein sequence ID" value="RUT07083.1"/>
    <property type="molecule type" value="Genomic_DNA"/>
</dbReference>
<feature type="repeat" description="ANK" evidence="3">
    <location>
        <begin position="456"/>
        <end position="488"/>
    </location>
</feature>
<dbReference type="RefSeq" id="WP_127080931.1">
    <property type="nucleotide sequence ID" value="NZ_RSCL01000005.1"/>
</dbReference>
<organism evidence="6 7">
    <name type="scientific">Dulcicalothrix desertica PCC 7102</name>
    <dbReference type="NCBI Taxonomy" id="232991"/>
    <lineage>
        <taxon>Bacteria</taxon>
        <taxon>Bacillati</taxon>
        <taxon>Cyanobacteriota</taxon>
        <taxon>Cyanophyceae</taxon>
        <taxon>Nostocales</taxon>
        <taxon>Calotrichaceae</taxon>
        <taxon>Dulcicalothrix</taxon>
    </lineage>
</organism>
<protein>
    <recommendedName>
        <fullName evidence="5">DUF4253 domain-containing protein</fullName>
    </recommendedName>
</protein>
<keyword evidence="2 3" id="KW-0040">ANK repeat</keyword>
<dbReference type="Pfam" id="PF14062">
    <property type="entry name" value="DUF4253"/>
    <property type="match status" value="1"/>
</dbReference>
<feature type="domain" description="DUF4253" evidence="5">
    <location>
        <begin position="740"/>
        <end position="843"/>
    </location>
</feature>
<gene>
    <name evidence="6" type="ORF">DSM106972_023440</name>
</gene>
<dbReference type="Pfam" id="PF00023">
    <property type="entry name" value="Ank"/>
    <property type="match status" value="1"/>
</dbReference>
<dbReference type="SUPFAM" id="SSF48403">
    <property type="entry name" value="Ankyrin repeat"/>
    <property type="match status" value="2"/>
</dbReference>
<evidence type="ECO:0000313" key="6">
    <source>
        <dbReference type="EMBL" id="RUT07083.1"/>
    </source>
</evidence>
<dbReference type="SMART" id="SM00248">
    <property type="entry name" value="ANK"/>
    <property type="match status" value="14"/>
</dbReference>
<dbReference type="AlphaFoldDB" id="A0A3S1CN43"/>
<evidence type="ECO:0000313" key="7">
    <source>
        <dbReference type="Proteomes" id="UP000271624"/>
    </source>
</evidence>
<feature type="repeat" description="ANK" evidence="3">
    <location>
        <begin position="329"/>
        <end position="361"/>
    </location>
</feature>
<sequence length="843" mass="91522">MDEQLIAAIESGDIQRVRELLEAGANPNAKKGGNTAYQLVPHGRDDIKCTLIEAGANDASLRHSLVWAVGTRRVETVKALIQRGANVNMASVGLGSPLQSAAREGSLEIVDVLIAAGADVDDGNSISTPLLTAIEEGHFDIALKLINNGANPNQTATYAKVPPIGIAAVQGSPSVIRALLAAGADVNALINQITINQAKIRNSTGAALKSAFEMLETAGKAIEKLDAVETETSLSEVNEVVESVDIAANRAKLSSNNIPQPENAVDTFPVILAARCGHAEALTVLMEAGADPYCKDGEGLSAYEWAGRNEHSRILEVLRRFGVDGTRVDKNENLILAAEQGDVATVSEWLTQGADINARDQRRKTKNSTPLMLAAACGHIEVVEALLQAGANPNLSDVGDETAKTPLTLFGQFKPETIAAIGYRLGRTPLILAVNNLAILQRLLSGGAELNTQDALGYTALHLACQDGSVEVVRELINAGADVNITNHYKETILFRPAQKCNLELIKLLIETDVDVNAVSSSGETALALVAGATCNITAQVLEAVEFLIAAGADPNLPNCSMTPLAQAASQGYLSVMQRLLDAGTRIELCTNNGYTAFDMADLYGREEALEFLEQRAGDFSWKSRWNSDDSYNEDNKNDEDDENEEDDEDKGWDIELAQPDFTEAAKNPEYQKAVAELGEICGSQPVPMYDDFPGYFQVHVNTKRRRDIKTEQLQQQFLQCGCFVYEPNKYFDGEGPKKLCILPTTNKYDVIALHQTNGCNYGISPSSVVQWLRELEAEQPFILTLIAHDTLEGRFLTPIKDPEELATRMYDFCSDIVDQGCGSVENLVERLRSSDYLYFWWD</sequence>
<dbReference type="InterPro" id="IPR050745">
    <property type="entry name" value="Multifunctional_regulatory"/>
</dbReference>
<dbReference type="OrthoDB" id="9772065at2"/>
<evidence type="ECO:0000259" key="5">
    <source>
        <dbReference type="Pfam" id="PF14062"/>
    </source>
</evidence>
<feature type="repeat" description="ANK" evidence="3">
    <location>
        <begin position="96"/>
        <end position="125"/>
    </location>
</feature>
<accession>A0A3S1CN43</accession>
<feature type="repeat" description="ANK" evidence="3">
    <location>
        <begin position="125"/>
        <end position="157"/>
    </location>
</feature>
<reference evidence="6" key="2">
    <citation type="journal article" date="2019" name="Genome Biol. Evol.">
        <title>Day and night: Metabolic profiles and evolutionary relationships of six axenic non-marine cyanobacteria.</title>
        <authorList>
            <person name="Will S.E."/>
            <person name="Henke P."/>
            <person name="Boedeker C."/>
            <person name="Huang S."/>
            <person name="Brinkmann H."/>
            <person name="Rohde M."/>
            <person name="Jarek M."/>
            <person name="Friedl T."/>
            <person name="Seufert S."/>
            <person name="Schumacher M."/>
            <person name="Overmann J."/>
            <person name="Neumann-Schaal M."/>
            <person name="Petersen J."/>
        </authorList>
    </citation>
    <scope>NUCLEOTIDE SEQUENCE [LARGE SCALE GENOMIC DNA]</scope>
    <source>
        <strain evidence="6">PCC 7102</strain>
    </source>
</reference>
<feature type="region of interest" description="Disordered" evidence="4">
    <location>
        <begin position="624"/>
        <end position="651"/>
    </location>
</feature>
<feature type="repeat" description="ANK" evidence="3">
    <location>
        <begin position="366"/>
        <end position="398"/>
    </location>
</feature>
<dbReference type="InterPro" id="IPR025349">
    <property type="entry name" value="DUF4253"/>
</dbReference>
<name>A0A3S1CN43_9CYAN</name>
<dbReference type="PRINTS" id="PR01415">
    <property type="entry name" value="ANKYRIN"/>
</dbReference>
<comment type="caution">
    <text evidence="6">The sequence shown here is derived from an EMBL/GenBank/DDBJ whole genome shotgun (WGS) entry which is preliminary data.</text>
</comment>
<dbReference type="PANTHER" id="PTHR24189">
    <property type="entry name" value="MYOTROPHIN"/>
    <property type="match status" value="1"/>
</dbReference>
<dbReference type="PANTHER" id="PTHR24189:SF50">
    <property type="entry name" value="ANKYRIN REPEAT AND SOCS BOX PROTEIN 2"/>
    <property type="match status" value="1"/>
</dbReference>
<dbReference type="PROSITE" id="PS50297">
    <property type="entry name" value="ANK_REP_REGION"/>
    <property type="match status" value="3"/>
</dbReference>
<evidence type="ECO:0000256" key="4">
    <source>
        <dbReference type="SAM" id="MobiDB-lite"/>
    </source>
</evidence>
<dbReference type="InterPro" id="IPR002110">
    <property type="entry name" value="Ankyrin_rpt"/>
</dbReference>
<proteinExistence type="predicted"/>
<dbReference type="Gene3D" id="1.25.40.20">
    <property type="entry name" value="Ankyrin repeat-containing domain"/>
    <property type="match status" value="5"/>
</dbReference>
<dbReference type="Proteomes" id="UP000271624">
    <property type="component" value="Unassembled WGS sequence"/>
</dbReference>
<feature type="repeat" description="ANK" evidence="3">
    <location>
        <begin position="159"/>
        <end position="191"/>
    </location>
</feature>
<dbReference type="Pfam" id="PF12796">
    <property type="entry name" value="Ank_2"/>
    <property type="match status" value="3"/>
</dbReference>
<dbReference type="PROSITE" id="PS50088">
    <property type="entry name" value="ANK_REPEAT"/>
    <property type="match status" value="7"/>
</dbReference>
<feature type="compositionally biased region" description="Acidic residues" evidence="4">
    <location>
        <begin position="631"/>
        <end position="651"/>
    </location>
</feature>
<feature type="repeat" description="ANK" evidence="3">
    <location>
        <begin position="560"/>
        <end position="592"/>
    </location>
</feature>
<dbReference type="InterPro" id="IPR036770">
    <property type="entry name" value="Ankyrin_rpt-contain_sf"/>
</dbReference>
<reference evidence="6" key="1">
    <citation type="submission" date="2018-12" db="EMBL/GenBank/DDBJ databases">
        <authorList>
            <person name="Will S."/>
            <person name="Neumann-Schaal M."/>
            <person name="Henke P."/>
        </authorList>
    </citation>
    <scope>NUCLEOTIDE SEQUENCE</scope>
    <source>
        <strain evidence="6">PCC 7102</strain>
    </source>
</reference>
<keyword evidence="1" id="KW-0677">Repeat</keyword>
<evidence type="ECO:0000256" key="3">
    <source>
        <dbReference type="PROSITE-ProRule" id="PRU00023"/>
    </source>
</evidence>
<evidence type="ECO:0000256" key="2">
    <source>
        <dbReference type="ARBA" id="ARBA00023043"/>
    </source>
</evidence>